<reference evidence="7" key="1">
    <citation type="submission" date="2024-06" db="EMBL/GenBank/DDBJ databases">
        <authorList>
            <person name="Kwon M."/>
            <person name="Fatema K."/>
            <person name="Muhammad Noor Ul A."/>
            <person name="Kill E.-J."/>
        </authorList>
    </citation>
    <scope>NUCLEOTIDE SEQUENCE</scope>
    <source>
        <strain evidence="7">Khunda</strain>
    </source>
</reference>
<proteinExistence type="predicted"/>
<dbReference type="GO" id="GO:0008194">
    <property type="term" value="F:UDP-glycosyltransferase activity"/>
    <property type="evidence" value="ECO:0007669"/>
    <property type="project" value="InterPro"/>
</dbReference>
<dbReference type="Gene3D" id="3.40.50.2000">
    <property type="entry name" value="Glycogen Phosphorylase B"/>
    <property type="match status" value="2"/>
</dbReference>
<dbReference type="Pfam" id="PF01660">
    <property type="entry name" value="Vmethyltransf"/>
    <property type="match status" value="1"/>
</dbReference>
<sequence>MQTLEKQQNETQLNLDKNKTLTRMYDNISKNLGGPKVMTPEEKAKDNHMAKLVMMQFAGQQCRGPTKPYIVDERFGKEDVFDIMEELKQEMAMMPPRVKYTQSSGASAVKINDTVNDATSLNKPVVKPANVDTAPLKLDKTVNLKLNKLSKNLSQKENLAYALGNKTSHHKKDNRNFKFENKDKELRSDSIRKIFRLNNSRFWMSADVSAVPGIPAINIRQFVNRGYVPPIFLVPNLACVKPSTFIDFFINYAKDACHIDMTKTDAAEMFAKSMLDGEIAKTAGKKRIFVKSVIPTRKTDGTRDPHALDFMIKLLKHKFGGSIKALMEKSFKLCPTTTCHIYKYEGEYKCHHPPKTNYDVVKMCSNCKVCNFISTTLDQYTLDQFVCGVCCNPLNRLETDICWNNNIVETNDITQMRVGATEIKMSEMMNQLDGAQELSQTTAEQLVQQDLKNMRSIMSRKIFRVIKVSNGITKQQLKYLKSQSLSYNLIQSRATPNPHAMIASERKIIWYYFMEKIKDGQVALDVGTRKIRDESMLQKWHGMGPKIDWRDVERYGNDPLPPNTCSHTVENCSCLIDKHPVIISVDSLYDINAKDVIELMVRTKADQLLYTLSTAAVDFTKNSGDLYYDQGSWCKDGGKFLTTLAHDDRPYENSWYHTKMWSTADVITHGDYNLYVTTYNTVGNHIVRVGILTKNVIEKMRYISNPQVASQFKMEVPIIQHNSILAQSIMPIIVHESRIIDLNLFKSLYSRNLTSNLSFEKMVEFGLAYAHTKYTTPTRMVSYQHITADDVRLHAMLATVHSRRKMSWLQETELMNDPMTSHGMSFSANMWTTVVEYVLRVLKSYMPDLDQQHPIVKTTNQLNDLIKDWLDDEFWDLLDTLWDPKFKLELTQYDTHNTPEIETTTSEFVCAHHSTACQHSMVTGALCQCCQLDAALHNGYCHCCHHHKCKHKCKHVCKGLMDHFGTNSKSKICDCCQVEYTTDECEPCKIWPGKRPNDQEPRVTKSTTHDDPVKFKVFPANNYVSTTGESKPIASQRVQKIKKPKVKSGHDMPPLDPNDPNNISDDDIPYEFVYDHEKKKYTFADAWRQTMGEEVLIHEEGGTGSEPKDPNKNNETHEHDDEPTEDDKLALSLTRETNFNYAMVIINGFLTCVQNDKAMPCDYNPVNKIGISQIKYQNFGSRYVLTSNFKVIQTQHVSGEEGLCGYFSIKHVLGDECHLSELRDVTGKKNWWNNEELAKYLSHIGRNSLFILPGQSYVNTVNGMDDHYVCFVHGEVKSTKLQHWEPCNVLMIDTQGILPCYQGMWTASSEHKAINRLQPNKFVEDLTMRERMQVALNLIDQKKNKTVAATNKQLHVGVVTINGTDYATNNKENIMDPKRGLFFFKLTNQEAQIFRSVTSLNYGSASEDLFSNTFDVEELTKADIQQVKKGQLTENCAYLNYLWQQAEGKVSIVEQMWKRTVQRTAKCSDGTRCFDVGNTKLKTGDMVCIQLNVTRQCAYVVVKQNKVFFVPPNAMNPSSNMVTILIPKSSYKSRLLQVWFCTIANAPWNSFVELLRNSKVTLGPAGSGKTTKLVEQCDNKDVIIARTRVAVNTIKTKLGNNQTTTMTYEQYCTIRPKTKRLIIDECTMFTWLDLYLALSNIPDELIMFGDNNQVGVVDTGVLGGERDITPINAYSENTKILTNTYRFGRSLCKILNDAGIEIQSKCEYDTEIIWHISDELDENTLHQLIATHKPNVVLTFYNKIADYLRTIIKVAVSTVHSYQSKESDVVLVLQQGERGMSSRVWLNKHYCISAATRAKTKLIWYAVGLPKTAKLVDVLRGNRFAEIRIGESKLDTIVSQASKIIQSNDNTFMHNPEILPDTSHKLPMSGGANYSNYTMTGRLSSAIITDLIKESDKAKLLNWSNASVESVYNRMLENAPAGTTVESTGNHITVKISRMGGITFRTSDDNSIVNVDYSNYVIKNASQWIVAHNYSNQVTEKLSEVACEQSENTWFHSLPAKLQEILVEKYANKLGIIHDPTDCDTEEEYHDVLSNMESHDEDSDYEDCFDGPEDITTFTLMYPLAEQVLRNLLADTINDMGIGFGVTKTNDGSKIVATCCEKSVLECTIECEGLKYIINNVKTDEKVLKNMTILCSTWNDIIGKKFNNTNLWYTLSHNQQRFLTENFDWIMLGDGINAVSNTDLQELIMDRWKELEESGAIMQHNPDTLMTNLNKLPHPSAPDPQLHTVWNAHNSCNSYHYCVDADSWWKDNTLDLQYKTETLLVVGQTLTAVRLLCETAQLYENMGEIYSIDCPNGEIALNTFGGCSACSGLAFSMHGITFMKVGPQKNMSYSRKLLFRECDYYEVMAFITELIKIKSQFLASRIEVIDMDVDYKNYIHPLMRSVGYEAGMIIERISIVPRALWGKLNNLKNAKLCMQFENSNMLEYERVKSVLKDGWRLSSTNSYGSHVDAKQCVIKIEKSKLTAFVLLGGDVVFCTASNAIKSTERVKILAIEHIVAEMLRRRIAKWPWRLARWCCQLLHDNDYIGAEDDISTDALNLPVSYHKMHGTEVYQYFRKRAESELLANKIKVQHIVFVHKQQYDMYNHLIKQECVNMPIEIQSYDIIERGFDMLVELIGMKYTYNGLKQDDRMTVATVFPYLSMATSCWGAYCHYMVDSNFPRYRQNVMDCAPIIAKMKQVYNTESDFKPKNKETDDYYHSMTKSIDYQIKNCTGPWYTEVKGPIPKQSHNIYFGLHMLGQSPRNLFDIMQRQHCSTATIMCPMQLNQENTLFRLVAETEHTYELAYDGTPHTLTLNKSLSNCILQGEMYVVGDKTMIFHNTSILFGHSMATIVIIDQSTAKPEYCRPQYQHAVDDKVTFVIPKINDLRKVVKSMSLLETKEVEINSRFYRALSLRMLRSGTTFNDLLAYARTYVHAVTFSAASHIGKSTRYDVHMMEACLCVYYESTRANESIAKLAAMLSDTFKPSTNLQAITDAIKTTVQMIFGELLGSIGATITVDEIIQVLNALLIRAPHRLVSNLTALTITKVIKKQKKEKIIKRADHVLVTGNLLDRIETTKNLFSDTTWLAISGAKRWWWLNLMDSQIHKLHMPSQKESVMSRCLRVLENNVGRELIEVLNEMIFDGMFPSDKKMTADLIKTIVSNVKSPIELTPLRTAIQQLNEDCDANIPDNQTAQPASHYPACTMSELRRRVLNAAWQYGDNVAMMKGTTILFSTIGSMGDVEPFLALAIWLREFDVRSKFMVPIDYVDHIKRHDFEVMPLNVYSQPLVEACVKYEKDSATLAEKMACLYDMFKLTSKVFEVSSTEYKEFVRDANLVVETPFTHVGCQLAQYHNVPFVLSAAYPWEYSHGRSTKAEKQGLLDFMAGAMTYAPFIRNMAKWRAKELNLSNSEGTMLAAGGTPMLYLHPLETLSWTISKHSHVMGCAEKPIEKLSEEEKAVIRWCANKPTAAICYGSMVEDELKQIIQMSIDKLPPGIKQVLIVSKSLTSRSFHSTNSLEIRSIKSINYHALFATTVLVVTHGGSGTTHNAVRHGNCVLIRPFFGDQFAWLKSMTKLGAGWYFESKELDFRGENWISNEQLLMKRKNARALGDAINASDMAANFVASFRNVMVLARQNVDLMLKNKMWNQPVTDVYNHEQWTRLVSRSDDHWGDMEDIPDIVDALLDQHDNYLNGGNLHSGSSGSETQSDVSRNDDGYSWDPTYNNRLMDEDVEYEQSMNEAHDLELNGGTSGELNKSEIKDETTPISVSVVDSSIVPTPHTAAVTAPESEATGESMKFVYNPDKPVSKKWLKKKNGKTYDPEGREVNPDTRFYVLTPSDLARLARELKESMEQTSQGNTYTSESEEKTTMSLCKPPMSKFVIETRTRKFKPNTKTEHLMDSGKKHIAHSWSNQYIMEKLSLKRTARKVRISEVYRLKLGPQLYNPNNAGDCVYDCMEFLMKTDDWAQDDIEGTLSSLKELCVDAHMPSFWQVVSMLILLQIDVVVTNHLHNLEILFNDATQAKYILEITYAAGVGHATINEFSEYYDSVQMLPQNLMYTRLHADVNQCAREMGVSAEDLANNVLCHNSEIQDFVHNTLKIITPELQGRMTMSKLYYTLIRHVARCAFVHMASDGKFITIDKGSIKVNTGMVVLVQSTEKFIATVALKAENCIILMPLCCHHPVSPTGFVIMSNSVDGRIKTTLKTIDPDKDTATCLNMQTKKFVLTSTNLVGCDTIAKEGCSKLIIHSYDGRPHHKYDDLDVIKRFRPIDIVGTIFDYTTEMDALIRSREKPWRMAIIDGIPKIVMEFIDEDVQQAVYSMCWALRCVPSIKLNTIEINYSITDQSMRRQLDSLALSLDMQNGECNAKIPEVIRNWVEFDDAIIRMMQLNVEDLKFALQGNPEQFKFKVTDRRMFKPKTDLSSHKLMSSQVGISWE</sequence>
<dbReference type="SUPFAM" id="SSF53756">
    <property type="entry name" value="UDP-Glycosyltransferase/glycogen phosphorylase"/>
    <property type="match status" value="1"/>
</dbReference>
<dbReference type="GO" id="GO:0006396">
    <property type="term" value="P:RNA processing"/>
    <property type="evidence" value="ECO:0007669"/>
    <property type="project" value="InterPro"/>
</dbReference>
<dbReference type="PROSITE" id="PS51743">
    <property type="entry name" value="ALPHAVIRUS_MT"/>
    <property type="match status" value="1"/>
</dbReference>
<name>A0AB39C0R4_9VIRU</name>
<feature type="compositionally biased region" description="Polar residues" evidence="5">
    <location>
        <begin position="3832"/>
        <end position="3842"/>
    </location>
</feature>
<dbReference type="GO" id="GO:0008174">
    <property type="term" value="F:mRNA methyltransferase activity"/>
    <property type="evidence" value="ECO:0007669"/>
    <property type="project" value="UniProtKB-UniRule"/>
</dbReference>
<evidence type="ECO:0000256" key="1">
    <source>
        <dbReference type="ARBA" id="ARBA00022679"/>
    </source>
</evidence>
<dbReference type="InterPro" id="IPR027351">
    <property type="entry name" value="(+)RNA_virus_helicase_core_dom"/>
</dbReference>
<dbReference type="PANTHER" id="PTHR48050">
    <property type="entry name" value="STEROL 3-BETA-GLUCOSYLTRANSFERASE"/>
    <property type="match status" value="1"/>
</dbReference>
<dbReference type="InterPro" id="IPR027417">
    <property type="entry name" value="P-loop_NTPase"/>
</dbReference>
<evidence type="ECO:0000256" key="4">
    <source>
        <dbReference type="ARBA" id="ARBA00022840"/>
    </source>
</evidence>
<feature type="domain" description="Alphavirus-like MT" evidence="6">
    <location>
        <begin position="490"/>
        <end position="662"/>
    </location>
</feature>
<feature type="region of interest" description="Disordered" evidence="5">
    <location>
        <begin position="3674"/>
        <end position="3704"/>
    </location>
</feature>
<evidence type="ECO:0000256" key="2">
    <source>
        <dbReference type="ARBA" id="ARBA00022741"/>
    </source>
</evidence>
<feature type="compositionally biased region" description="Low complexity" evidence="5">
    <location>
        <begin position="3674"/>
        <end position="3684"/>
    </location>
</feature>
<feature type="region of interest" description="Disordered" evidence="5">
    <location>
        <begin position="3830"/>
        <end position="3849"/>
    </location>
</feature>
<dbReference type="GO" id="GO:0003723">
    <property type="term" value="F:RNA binding"/>
    <property type="evidence" value="ECO:0007669"/>
    <property type="project" value="InterPro"/>
</dbReference>
<feature type="region of interest" description="Disordered" evidence="5">
    <location>
        <begin position="1026"/>
        <end position="1064"/>
    </location>
</feature>
<dbReference type="InterPro" id="IPR050426">
    <property type="entry name" value="Glycosyltransferase_28"/>
</dbReference>
<dbReference type="GO" id="GO:0005524">
    <property type="term" value="F:ATP binding"/>
    <property type="evidence" value="ECO:0007669"/>
    <property type="project" value="UniProtKB-KW"/>
</dbReference>
<dbReference type="GO" id="GO:0016556">
    <property type="term" value="P:mRNA modification"/>
    <property type="evidence" value="ECO:0007669"/>
    <property type="project" value="InterPro"/>
</dbReference>
<dbReference type="InterPro" id="IPR002213">
    <property type="entry name" value="UDP_glucos_trans"/>
</dbReference>
<evidence type="ECO:0000313" key="7">
    <source>
        <dbReference type="EMBL" id="XDI97928.1"/>
    </source>
</evidence>
<keyword evidence="3" id="KW-0378">Hydrolase</keyword>
<keyword evidence="2" id="KW-0547">Nucleotide-binding</keyword>
<keyword evidence="1" id="KW-0808">Transferase</keyword>
<evidence type="ECO:0000259" key="6">
    <source>
        <dbReference type="PROSITE" id="PS51743"/>
    </source>
</evidence>
<evidence type="ECO:0000256" key="5">
    <source>
        <dbReference type="SAM" id="MobiDB-lite"/>
    </source>
</evidence>
<dbReference type="Gene3D" id="3.40.50.300">
    <property type="entry name" value="P-loop containing nucleotide triphosphate hydrolases"/>
    <property type="match status" value="2"/>
</dbReference>
<dbReference type="PANTHER" id="PTHR48050:SF13">
    <property type="entry name" value="STEROL 3-BETA-GLUCOSYLTRANSFERASE UGT80A2"/>
    <property type="match status" value="1"/>
</dbReference>
<dbReference type="CDD" id="cd03784">
    <property type="entry name" value="GT1_Gtf-like"/>
    <property type="match status" value="1"/>
</dbReference>
<protein>
    <submittedName>
        <fullName evidence="7">Polyprotein</fullName>
    </submittedName>
</protein>
<organism evidence="7">
    <name type="scientific">Apis mellifera associated alphaendornavirus 1</name>
    <dbReference type="NCBI Taxonomy" id="3238873"/>
    <lineage>
        <taxon>Viruses</taxon>
        <taxon>Riboviria</taxon>
        <taxon>Orthornavirae</taxon>
        <taxon>Kitrinoviricota</taxon>
        <taxon>Alsuviricetes</taxon>
        <taxon>Martellivirales</taxon>
        <taxon>Endornaviridae</taxon>
        <taxon>Alphaendornavirus</taxon>
    </lineage>
</organism>
<keyword evidence="4" id="KW-0067">ATP-binding</keyword>
<dbReference type="GO" id="GO:0016787">
    <property type="term" value="F:hydrolase activity"/>
    <property type="evidence" value="ECO:0007669"/>
    <property type="project" value="UniProtKB-KW"/>
</dbReference>
<dbReference type="SUPFAM" id="SSF52540">
    <property type="entry name" value="P-loop containing nucleoside triphosphate hydrolases"/>
    <property type="match status" value="1"/>
</dbReference>
<accession>A0AB39C0R4</accession>
<dbReference type="InterPro" id="IPR002588">
    <property type="entry name" value="Alphavirus-like_MT_dom"/>
</dbReference>
<dbReference type="Pfam" id="PF01443">
    <property type="entry name" value="Viral_helicase1"/>
    <property type="match status" value="1"/>
</dbReference>
<dbReference type="EMBL" id="PP971551">
    <property type="protein sequence ID" value="XDI97928.1"/>
    <property type="molecule type" value="Genomic_RNA"/>
</dbReference>
<evidence type="ECO:0000256" key="3">
    <source>
        <dbReference type="ARBA" id="ARBA00022801"/>
    </source>
</evidence>
<feature type="region of interest" description="Disordered" evidence="5">
    <location>
        <begin position="1098"/>
        <end position="1127"/>
    </location>
</feature>
<feature type="compositionally biased region" description="Basic and acidic residues" evidence="5">
    <location>
        <begin position="1098"/>
        <end position="1120"/>
    </location>
</feature>